<dbReference type="PANTHER" id="PTHR46588:SF1">
    <property type="entry name" value="SERINE_THREONINE_TYROSINE-INTERACTING PROTEIN"/>
    <property type="match status" value="1"/>
</dbReference>
<evidence type="ECO:0000313" key="1">
    <source>
        <dbReference type="Ensembl" id="ENSMODP00000057025.1"/>
    </source>
</evidence>
<keyword evidence="2" id="KW-1185">Reference proteome</keyword>
<dbReference type="OMA" id="LLMESPC"/>
<dbReference type="GeneTree" id="ENSGT01010000226363"/>
<dbReference type="Proteomes" id="UP000002280">
    <property type="component" value="Chromosome 2"/>
</dbReference>
<reference evidence="1" key="3">
    <citation type="submission" date="2025-09" db="UniProtKB">
        <authorList>
            <consortium name="Ensembl"/>
        </authorList>
    </citation>
    <scope>IDENTIFICATION</scope>
</reference>
<organism evidence="1 2">
    <name type="scientific">Monodelphis domestica</name>
    <name type="common">Gray short-tailed opossum</name>
    <dbReference type="NCBI Taxonomy" id="13616"/>
    <lineage>
        <taxon>Eukaryota</taxon>
        <taxon>Metazoa</taxon>
        <taxon>Chordata</taxon>
        <taxon>Craniata</taxon>
        <taxon>Vertebrata</taxon>
        <taxon>Euteleostomi</taxon>
        <taxon>Mammalia</taxon>
        <taxon>Metatheria</taxon>
        <taxon>Didelphimorphia</taxon>
        <taxon>Didelphidae</taxon>
        <taxon>Monodelphis</taxon>
    </lineage>
</organism>
<dbReference type="PANTHER" id="PTHR46588">
    <property type="entry name" value="SERINE/THREONINE/TYROSINE-INTERACTING PROTEIN"/>
    <property type="match status" value="1"/>
</dbReference>
<evidence type="ECO:0000313" key="2">
    <source>
        <dbReference type="Proteomes" id="UP000002280"/>
    </source>
</evidence>
<sequence length="56" mass="6748">MELPCLPLCRDKDVKFWTYFKRREMQEIVPRLFLGPYSSASKNKWMLGYGFTDLLQ</sequence>
<dbReference type="InParanoid" id="A0A5F8HBP7"/>
<dbReference type="Ensembl" id="ENSMODT00000072389.1">
    <property type="protein sequence ID" value="ENSMODP00000057025.1"/>
    <property type="gene ID" value="ENSMODG00000047673.1"/>
</dbReference>
<protein>
    <submittedName>
        <fullName evidence="1">Uncharacterized protein</fullName>
    </submittedName>
</protein>
<dbReference type="AlphaFoldDB" id="A0A5F8HBP7"/>
<reference evidence="1" key="2">
    <citation type="submission" date="2025-08" db="UniProtKB">
        <authorList>
            <consortium name="Ensembl"/>
        </authorList>
    </citation>
    <scope>IDENTIFICATION</scope>
</reference>
<proteinExistence type="predicted"/>
<reference evidence="1 2" key="1">
    <citation type="journal article" date="2007" name="Nature">
        <title>Genome of the marsupial Monodelphis domestica reveals innovation in non-coding sequences.</title>
        <authorList>
            <person name="Mikkelsen T.S."/>
            <person name="Wakefield M.J."/>
            <person name="Aken B."/>
            <person name="Amemiya C.T."/>
            <person name="Chang J.L."/>
            <person name="Duke S."/>
            <person name="Garber M."/>
            <person name="Gentles A.J."/>
            <person name="Goodstadt L."/>
            <person name="Heger A."/>
            <person name="Jurka J."/>
            <person name="Kamal M."/>
            <person name="Mauceli E."/>
            <person name="Searle S.M."/>
            <person name="Sharpe T."/>
            <person name="Baker M.L."/>
            <person name="Batzer M.A."/>
            <person name="Benos P.V."/>
            <person name="Belov K."/>
            <person name="Clamp M."/>
            <person name="Cook A."/>
            <person name="Cuff J."/>
            <person name="Das R."/>
            <person name="Davidow L."/>
            <person name="Deakin J.E."/>
            <person name="Fazzari M.J."/>
            <person name="Glass J.L."/>
            <person name="Grabherr M."/>
            <person name="Greally J.M."/>
            <person name="Gu W."/>
            <person name="Hore T.A."/>
            <person name="Huttley G.A."/>
            <person name="Kleber M."/>
            <person name="Jirtle R.L."/>
            <person name="Koina E."/>
            <person name="Lee J.T."/>
            <person name="Mahony S."/>
            <person name="Marra M.A."/>
            <person name="Miller R.D."/>
            <person name="Nicholls R.D."/>
            <person name="Oda M."/>
            <person name="Papenfuss A.T."/>
            <person name="Parra Z.E."/>
            <person name="Pollock D.D."/>
            <person name="Ray D.A."/>
            <person name="Schein J.E."/>
            <person name="Speed T.P."/>
            <person name="Thompson K."/>
            <person name="VandeBerg J.L."/>
            <person name="Wade C.M."/>
            <person name="Walker J.A."/>
            <person name="Waters P.D."/>
            <person name="Webber C."/>
            <person name="Weidman J.R."/>
            <person name="Xie X."/>
            <person name="Zody M.C."/>
            <person name="Baldwin J."/>
            <person name="Abdouelleil A."/>
            <person name="Abdulkadir J."/>
            <person name="Abebe A."/>
            <person name="Abera B."/>
            <person name="Abreu J."/>
            <person name="Acer S.C."/>
            <person name="Aftuck L."/>
            <person name="Alexander A."/>
            <person name="An P."/>
            <person name="Anderson E."/>
            <person name="Anderson S."/>
            <person name="Arachi H."/>
            <person name="Azer M."/>
            <person name="Bachantsang P."/>
            <person name="Barry A."/>
            <person name="Bayul T."/>
            <person name="Berlin A."/>
            <person name="Bessette D."/>
            <person name="Bloom T."/>
            <person name="Bloom T."/>
            <person name="Boguslavskiy L."/>
            <person name="Bonnet C."/>
            <person name="Boukhgalter B."/>
            <person name="Bourzgui I."/>
            <person name="Brown A."/>
            <person name="Cahill P."/>
            <person name="Channer S."/>
            <person name="Cheshatsang Y."/>
            <person name="Chuda L."/>
            <person name="Citroen M."/>
            <person name="Collymore A."/>
            <person name="Cooke P."/>
            <person name="Costello M."/>
            <person name="D'Aco K."/>
            <person name="Daza R."/>
            <person name="De Haan G."/>
            <person name="DeGray S."/>
            <person name="DeMaso C."/>
            <person name="Dhargay N."/>
            <person name="Dooley K."/>
            <person name="Dooley E."/>
            <person name="Doricent M."/>
            <person name="Dorje P."/>
            <person name="Dorjee K."/>
            <person name="Dupes A."/>
            <person name="Elong R."/>
            <person name="Falk J."/>
            <person name="Farina A."/>
            <person name="Faro S."/>
            <person name="Ferguson D."/>
            <person name="Fisher S."/>
            <person name="Foley C.D."/>
            <person name="Franke A."/>
            <person name="Friedrich D."/>
            <person name="Gadbois L."/>
            <person name="Gearin G."/>
            <person name="Gearin C.R."/>
            <person name="Giannoukos G."/>
            <person name="Goode T."/>
            <person name="Graham J."/>
            <person name="Grandbois E."/>
            <person name="Grewal S."/>
            <person name="Gyaltsen K."/>
            <person name="Hafez N."/>
            <person name="Hagos B."/>
            <person name="Hall J."/>
            <person name="Henson C."/>
            <person name="Hollinger A."/>
            <person name="Honan T."/>
            <person name="Huard M.D."/>
            <person name="Hughes L."/>
            <person name="Hurhula B."/>
            <person name="Husby M.E."/>
            <person name="Kamat A."/>
            <person name="Kanga B."/>
            <person name="Kashin S."/>
            <person name="Khazanovich D."/>
            <person name="Kisner P."/>
            <person name="Lance K."/>
            <person name="Lara M."/>
            <person name="Lee W."/>
            <person name="Lennon N."/>
            <person name="Letendre F."/>
            <person name="LeVine R."/>
            <person name="Lipovsky A."/>
            <person name="Liu X."/>
            <person name="Liu J."/>
            <person name="Liu S."/>
            <person name="Lokyitsang T."/>
            <person name="Lokyitsang Y."/>
            <person name="Lubonja R."/>
            <person name="Lui A."/>
            <person name="MacDonald P."/>
            <person name="Magnisalis V."/>
            <person name="Maru K."/>
            <person name="Matthews C."/>
            <person name="McCusker W."/>
            <person name="McDonough S."/>
            <person name="Mehta T."/>
            <person name="Meldrim J."/>
            <person name="Meneus L."/>
            <person name="Mihai O."/>
            <person name="Mihalev A."/>
            <person name="Mihova T."/>
            <person name="Mittelman R."/>
            <person name="Mlenga V."/>
            <person name="Montmayeur A."/>
            <person name="Mulrain L."/>
            <person name="Navidi A."/>
            <person name="Naylor J."/>
            <person name="Negash T."/>
            <person name="Nguyen T."/>
            <person name="Nguyen N."/>
            <person name="Nicol R."/>
            <person name="Norbu C."/>
            <person name="Norbu N."/>
            <person name="Novod N."/>
            <person name="O'Neill B."/>
            <person name="Osman S."/>
            <person name="Markiewicz E."/>
            <person name="Oyono O.L."/>
            <person name="Patti C."/>
            <person name="Phunkhang P."/>
            <person name="Pierre F."/>
            <person name="Priest M."/>
            <person name="Raghuraman S."/>
            <person name="Rege F."/>
            <person name="Reyes R."/>
            <person name="Rise C."/>
            <person name="Rogov P."/>
            <person name="Ross K."/>
            <person name="Ryan E."/>
            <person name="Settipalli S."/>
            <person name="Shea T."/>
            <person name="Sherpa N."/>
            <person name="Shi L."/>
            <person name="Shih D."/>
            <person name="Sparrow T."/>
            <person name="Spaulding J."/>
            <person name="Stalker J."/>
            <person name="Stange-Thomann N."/>
            <person name="Stavropoulos S."/>
            <person name="Stone C."/>
            <person name="Strader C."/>
            <person name="Tesfaye S."/>
            <person name="Thomson T."/>
            <person name="Thoulutsang Y."/>
            <person name="Thoulutsang D."/>
            <person name="Topham K."/>
            <person name="Topping I."/>
            <person name="Tsamla T."/>
            <person name="Vassiliev H."/>
            <person name="Vo A."/>
            <person name="Wangchuk T."/>
            <person name="Wangdi T."/>
            <person name="Weiand M."/>
            <person name="Wilkinson J."/>
            <person name="Wilson A."/>
            <person name="Yadav S."/>
            <person name="Young G."/>
            <person name="Yu Q."/>
            <person name="Zembek L."/>
            <person name="Zhong D."/>
            <person name="Zimmer A."/>
            <person name="Zwirko Z."/>
            <person name="Jaffe D.B."/>
            <person name="Alvarez P."/>
            <person name="Brockman W."/>
            <person name="Butler J."/>
            <person name="Chin C."/>
            <person name="Gnerre S."/>
            <person name="MacCallum I."/>
            <person name="Graves J.A."/>
            <person name="Ponting C.P."/>
            <person name="Breen M."/>
            <person name="Samollow P.B."/>
            <person name="Lander E.S."/>
            <person name="Lindblad-Toh K."/>
        </authorList>
    </citation>
    <scope>NUCLEOTIDE SEQUENCE [LARGE SCALE GENOMIC DNA]</scope>
</reference>
<accession>A0A5F8HBP7</accession>
<dbReference type="InterPro" id="IPR052449">
    <property type="entry name" value="STYX-Interacting_Phosphatase"/>
</dbReference>
<name>A0A5F8HBP7_MONDO</name>